<sequence>MVGTYESSLVAPSPMVTMFFYTLLLLPLVVRGQLINHTIDDTLGDELTGFQVEYSPAGENSNGSTLIWKNASQCSDCAIVPDGSSAMNGTWTGATYYPSLGNTTAQLLFHGSAIYVYLILSNYPKTTGFVSDTVCDFRMDGELVGNYSHDTDETYQFEYNVLAYSNTSLSDEEHTLVMESTGTKPSYLIFDYAVYTNTQASTFLSSSTTPPIFAASSNSDSVSSSASSSASSTASPSSSSLAKTFGGAIAVGVLALLILAASMVFYIRRLRRRSSTPATSGVVTHPHSLFQPFSRTPRQPTTVGLYDAEASNETLTSQIPAPTSWRQRREIYEL</sequence>
<keyword evidence="2" id="KW-0812">Transmembrane</keyword>
<feature type="transmembrane region" description="Helical" evidence="2">
    <location>
        <begin position="245"/>
        <end position="267"/>
    </location>
</feature>
<feature type="region of interest" description="Disordered" evidence="1">
    <location>
        <begin position="276"/>
        <end position="298"/>
    </location>
</feature>
<proteinExistence type="predicted"/>
<gene>
    <name evidence="3" type="ORF">EDD18DRAFT_1108567</name>
</gene>
<keyword evidence="4" id="KW-1185">Reference proteome</keyword>
<dbReference type="EMBL" id="JAUEPU010000027">
    <property type="protein sequence ID" value="KAK0492960.1"/>
    <property type="molecule type" value="Genomic_DNA"/>
</dbReference>
<keyword evidence="2" id="KW-1133">Transmembrane helix</keyword>
<keyword evidence="2" id="KW-0472">Membrane</keyword>
<organism evidence="3 4">
    <name type="scientific">Armillaria luteobubalina</name>
    <dbReference type="NCBI Taxonomy" id="153913"/>
    <lineage>
        <taxon>Eukaryota</taxon>
        <taxon>Fungi</taxon>
        <taxon>Dikarya</taxon>
        <taxon>Basidiomycota</taxon>
        <taxon>Agaricomycotina</taxon>
        <taxon>Agaricomycetes</taxon>
        <taxon>Agaricomycetidae</taxon>
        <taxon>Agaricales</taxon>
        <taxon>Marasmiineae</taxon>
        <taxon>Physalacriaceae</taxon>
        <taxon>Armillaria</taxon>
    </lineage>
</organism>
<dbReference type="CDD" id="cd12087">
    <property type="entry name" value="TM_EGFR-like"/>
    <property type="match status" value="1"/>
</dbReference>
<dbReference type="AlphaFoldDB" id="A0AA39UU52"/>
<protein>
    <recommendedName>
        <fullName evidence="5">Mid2 domain-containing protein</fullName>
    </recommendedName>
</protein>
<comment type="caution">
    <text evidence="3">The sequence shown here is derived from an EMBL/GenBank/DDBJ whole genome shotgun (WGS) entry which is preliminary data.</text>
</comment>
<evidence type="ECO:0000313" key="4">
    <source>
        <dbReference type="Proteomes" id="UP001175228"/>
    </source>
</evidence>
<evidence type="ECO:0000313" key="3">
    <source>
        <dbReference type="EMBL" id="KAK0492960.1"/>
    </source>
</evidence>
<evidence type="ECO:0000256" key="2">
    <source>
        <dbReference type="SAM" id="Phobius"/>
    </source>
</evidence>
<evidence type="ECO:0000256" key="1">
    <source>
        <dbReference type="SAM" id="MobiDB-lite"/>
    </source>
</evidence>
<reference evidence="3" key="1">
    <citation type="submission" date="2023-06" db="EMBL/GenBank/DDBJ databases">
        <authorList>
            <consortium name="Lawrence Berkeley National Laboratory"/>
            <person name="Ahrendt S."/>
            <person name="Sahu N."/>
            <person name="Indic B."/>
            <person name="Wong-Bajracharya J."/>
            <person name="Merenyi Z."/>
            <person name="Ke H.-M."/>
            <person name="Monk M."/>
            <person name="Kocsube S."/>
            <person name="Drula E."/>
            <person name="Lipzen A."/>
            <person name="Balint B."/>
            <person name="Henrissat B."/>
            <person name="Andreopoulos B."/>
            <person name="Martin F.M."/>
            <person name="Harder C.B."/>
            <person name="Rigling D."/>
            <person name="Ford K.L."/>
            <person name="Foster G.D."/>
            <person name="Pangilinan J."/>
            <person name="Papanicolaou A."/>
            <person name="Barry K."/>
            <person name="LaButti K."/>
            <person name="Viragh M."/>
            <person name="Koriabine M."/>
            <person name="Yan M."/>
            <person name="Riley R."/>
            <person name="Champramary S."/>
            <person name="Plett K.L."/>
            <person name="Tsai I.J."/>
            <person name="Slot J."/>
            <person name="Sipos G."/>
            <person name="Plett J."/>
            <person name="Nagy L.G."/>
            <person name="Grigoriev I.V."/>
        </authorList>
    </citation>
    <scope>NUCLEOTIDE SEQUENCE</scope>
    <source>
        <strain evidence="3">HWK02</strain>
    </source>
</reference>
<evidence type="ECO:0008006" key="5">
    <source>
        <dbReference type="Google" id="ProtNLM"/>
    </source>
</evidence>
<name>A0AA39UU52_9AGAR</name>
<accession>A0AA39UU52</accession>
<dbReference type="Proteomes" id="UP001175228">
    <property type="component" value="Unassembled WGS sequence"/>
</dbReference>
<dbReference type="Gene3D" id="2.60.120.260">
    <property type="entry name" value="Galactose-binding domain-like"/>
    <property type="match status" value="1"/>
</dbReference>